<evidence type="ECO:0000313" key="1">
    <source>
        <dbReference type="EMBL" id="ANU23270.1"/>
    </source>
</evidence>
<dbReference type="STRING" id="414778.BCM40_07750"/>
<dbReference type="EMBL" id="CP016543">
    <property type="protein sequence ID" value="ANU23270.1"/>
    <property type="molecule type" value="Genomic_DNA"/>
</dbReference>
<dbReference type="InterPro" id="IPR052922">
    <property type="entry name" value="Cytidylate_Kinase-2"/>
</dbReference>
<name>A0A1C7EHC9_9BACL</name>
<organism evidence="1 2">
    <name type="scientific">Planococcus donghaensis</name>
    <dbReference type="NCBI Taxonomy" id="414778"/>
    <lineage>
        <taxon>Bacteria</taxon>
        <taxon>Bacillati</taxon>
        <taxon>Bacillota</taxon>
        <taxon>Bacilli</taxon>
        <taxon>Bacillales</taxon>
        <taxon>Caryophanaceae</taxon>
        <taxon>Planococcus</taxon>
    </lineage>
</organism>
<dbReference type="KEGG" id="pdg:BCM40_07750"/>
<dbReference type="Proteomes" id="UP000092495">
    <property type="component" value="Chromosome"/>
</dbReference>
<dbReference type="PANTHER" id="PTHR37816:SF2">
    <property type="entry name" value="DNA TOPOLOGY MODULATION PROTEIN FLAR-RELATED PROTEIN"/>
    <property type="match status" value="1"/>
</dbReference>
<dbReference type="OrthoDB" id="1201990at2"/>
<reference evidence="1" key="1">
    <citation type="submission" date="2016-10" db="EMBL/GenBank/DDBJ databases">
        <authorList>
            <person name="See-Too W.S."/>
        </authorList>
    </citation>
    <scope>NUCLEOTIDE SEQUENCE</scope>
    <source>
        <strain evidence="1">DSM 22276</strain>
    </source>
</reference>
<dbReference type="InterPro" id="IPR027417">
    <property type="entry name" value="P-loop_NTPase"/>
</dbReference>
<dbReference type="AlphaFoldDB" id="A0A1C7EHC9"/>
<dbReference type="RefSeq" id="WP_065526307.1">
    <property type="nucleotide sequence ID" value="NZ_CP016543.2"/>
</dbReference>
<gene>
    <name evidence="1" type="ORF">BCM40_07750</name>
</gene>
<protein>
    <recommendedName>
        <fullName evidence="3">DNA topology modulation protein FlaR</fullName>
    </recommendedName>
</protein>
<dbReference type="Gene3D" id="3.40.50.300">
    <property type="entry name" value="P-loop containing nucleotide triphosphate hydrolases"/>
    <property type="match status" value="1"/>
</dbReference>
<sequence>MKIYILGSVGSGKTTLARRLSVSLGIPHFETDNFVWQRQKEGDIRNPESVRDAQFLAALEQPSWIIEGVHIGWTDTAINAADTVIFLDMPYHIRTFRFVFRYIKQRAGTEQANYKPSFSMLRKMFQWNRYFEDTMKPEFLAKLGATPGKVVVVNNQKQLDKLIIETIK</sequence>
<evidence type="ECO:0000313" key="2">
    <source>
        <dbReference type="Proteomes" id="UP000092495"/>
    </source>
</evidence>
<keyword evidence="2" id="KW-1185">Reference proteome</keyword>
<dbReference type="PANTHER" id="PTHR37816">
    <property type="entry name" value="YALI0E33011P"/>
    <property type="match status" value="1"/>
</dbReference>
<accession>A0A1C7EHC9</accession>
<evidence type="ECO:0008006" key="3">
    <source>
        <dbReference type="Google" id="ProtNLM"/>
    </source>
</evidence>
<dbReference type="SUPFAM" id="SSF52540">
    <property type="entry name" value="P-loop containing nucleoside triphosphate hydrolases"/>
    <property type="match status" value="1"/>
</dbReference>
<proteinExistence type="predicted"/>